<keyword evidence="1" id="KW-0812">Transmembrane</keyword>
<keyword evidence="3" id="KW-1185">Reference proteome</keyword>
<keyword evidence="1" id="KW-0472">Membrane</keyword>
<accession>A0A5C6ELS9</accession>
<protein>
    <recommendedName>
        <fullName evidence="4">Poly-gamma-glutamate system protein</fullName>
    </recommendedName>
</protein>
<evidence type="ECO:0008006" key="4">
    <source>
        <dbReference type="Google" id="ProtNLM"/>
    </source>
</evidence>
<dbReference type="AlphaFoldDB" id="A0A5C6ELS9"/>
<dbReference type="OrthoDB" id="6233025at2"/>
<reference evidence="2 3" key="1">
    <citation type="submission" date="2019-02" db="EMBL/GenBank/DDBJ databases">
        <title>Deep-cultivation of Planctomycetes and their phenomic and genomic characterization uncovers novel biology.</title>
        <authorList>
            <person name="Wiegand S."/>
            <person name="Jogler M."/>
            <person name="Boedeker C."/>
            <person name="Pinto D."/>
            <person name="Vollmers J."/>
            <person name="Rivas-Marin E."/>
            <person name="Kohn T."/>
            <person name="Peeters S.H."/>
            <person name="Heuer A."/>
            <person name="Rast P."/>
            <person name="Oberbeckmann S."/>
            <person name="Bunk B."/>
            <person name="Jeske O."/>
            <person name="Meyerdierks A."/>
            <person name="Storesund J.E."/>
            <person name="Kallscheuer N."/>
            <person name="Luecker S."/>
            <person name="Lage O.M."/>
            <person name="Pohl T."/>
            <person name="Merkel B.J."/>
            <person name="Hornburger P."/>
            <person name="Mueller R.-W."/>
            <person name="Bruemmer F."/>
            <person name="Labrenz M."/>
            <person name="Spormann A.M."/>
            <person name="Op Den Camp H."/>
            <person name="Overmann J."/>
            <person name="Amann R."/>
            <person name="Jetten M.S.M."/>
            <person name="Mascher T."/>
            <person name="Medema M.H."/>
            <person name="Devos D.P."/>
            <person name="Kaster A.-K."/>
            <person name="Ovreas L."/>
            <person name="Rohde M."/>
            <person name="Galperin M.Y."/>
            <person name="Jogler C."/>
        </authorList>
    </citation>
    <scope>NUCLEOTIDE SEQUENCE [LARGE SCALE GENOMIC DNA]</scope>
    <source>
        <strain evidence="2 3">Poly59</strain>
    </source>
</reference>
<keyword evidence="1" id="KW-1133">Transmembrane helix</keyword>
<proteinExistence type="predicted"/>
<dbReference type="RefSeq" id="WP_146536013.1">
    <property type="nucleotide sequence ID" value="NZ_SJPX01000004.1"/>
</dbReference>
<gene>
    <name evidence="2" type="ORF">Poly59_44430</name>
</gene>
<comment type="caution">
    <text evidence="2">The sequence shown here is derived from an EMBL/GenBank/DDBJ whole genome shotgun (WGS) entry which is preliminary data.</text>
</comment>
<dbReference type="InterPro" id="IPR027602">
    <property type="entry name" value="PGA_system"/>
</dbReference>
<feature type="transmembrane region" description="Helical" evidence="1">
    <location>
        <begin position="356"/>
        <end position="376"/>
    </location>
</feature>
<organism evidence="2 3">
    <name type="scientific">Rubripirellula reticaptiva</name>
    <dbReference type="NCBI Taxonomy" id="2528013"/>
    <lineage>
        <taxon>Bacteria</taxon>
        <taxon>Pseudomonadati</taxon>
        <taxon>Planctomycetota</taxon>
        <taxon>Planctomycetia</taxon>
        <taxon>Pirellulales</taxon>
        <taxon>Pirellulaceae</taxon>
        <taxon>Rubripirellula</taxon>
    </lineage>
</organism>
<name>A0A5C6ELS9_9BACT</name>
<dbReference type="NCBIfam" id="TIGR04332">
    <property type="entry name" value="gamma_Glu_sys"/>
    <property type="match status" value="1"/>
</dbReference>
<dbReference type="EMBL" id="SJPX01000004">
    <property type="protein sequence ID" value="TWU49818.1"/>
    <property type="molecule type" value="Genomic_DNA"/>
</dbReference>
<evidence type="ECO:0000256" key="1">
    <source>
        <dbReference type="SAM" id="Phobius"/>
    </source>
</evidence>
<dbReference type="Proteomes" id="UP000317977">
    <property type="component" value="Unassembled WGS sequence"/>
</dbReference>
<sequence length="406" mass="43662">MNTNNQPGLKRPFQVMYWRPKKISRTWLWCSMFVSLAGMAAVEHWPKRTTSSDQETLLAAATDAQSSMQFIAEMQSERGHRVLSALDPQASHLIGPSMSMVTSKIGSLSSKQTSINPNFAAVVVRWLIDAGVKPGDRVAIGASGSWPALNIAVYSAIKAMDLRPTVILSAGSSQYGANSPDMMWVDMERELHSAGLTSIKAGAASLGGLHDRAAGMTPATRQLLLSAIERNSVELIESPTLAESIDQRMQRYDVQSNDNTYSAYINVGGSSASIGGTLGQEFYLPGVRSVGPENAGSLASVPDCVATRMLAKNVPVIHVGNAQKVAEQFGFPIAPAVMPSVGDGLVYAKTAHRMPLVASVMVLITFAMSWIVLPGWPIRILRRIRPTSTPQDLCPASIPAKLEWMA</sequence>
<evidence type="ECO:0000313" key="3">
    <source>
        <dbReference type="Proteomes" id="UP000317977"/>
    </source>
</evidence>
<evidence type="ECO:0000313" key="2">
    <source>
        <dbReference type="EMBL" id="TWU49818.1"/>
    </source>
</evidence>